<proteinExistence type="predicted"/>
<dbReference type="GO" id="GO:0022857">
    <property type="term" value="F:transmembrane transporter activity"/>
    <property type="evidence" value="ECO:0007669"/>
    <property type="project" value="InterPro"/>
</dbReference>
<reference evidence="9 10" key="1">
    <citation type="submission" date="2018-06" db="EMBL/GenBank/DDBJ databases">
        <authorList>
            <consortium name="Pathogen Informatics"/>
            <person name="Doyle S."/>
        </authorList>
    </citation>
    <scope>NUCLEOTIDE SEQUENCE [LARGE SCALE GENOMIC DNA]</scope>
    <source>
        <strain evidence="9 10">NCTC12195</strain>
    </source>
</reference>
<protein>
    <submittedName>
        <fullName evidence="9">Major facilitator family protein</fullName>
    </submittedName>
</protein>
<keyword evidence="3" id="KW-1003">Cell membrane</keyword>
<evidence type="ECO:0000256" key="1">
    <source>
        <dbReference type="ARBA" id="ARBA00004651"/>
    </source>
</evidence>
<feature type="domain" description="Major facilitator superfamily (MFS) profile" evidence="8">
    <location>
        <begin position="7"/>
        <end position="94"/>
    </location>
</feature>
<dbReference type="InterPro" id="IPR036259">
    <property type="entry name" value="MFS_trans_sf"/>
</dbReference>
<keyword evidence="6 7" id="KW-0472">Membrane</keyword>
<feature type="transmembrane region" description="Helical" evidence="7">
    <location>
        <begin position="6"/>
        <end position="31"/>
    </location>
</feature>
<evidence type="ECO:0000256" key="3">
    <source>
        <dbReference type="ARBA" id="ARBA00022475"/>
    </source>
</evidence>
<dbReference type="Proteomes" id="UP000255277">
    <property type="component" value="Unassembled WGS sequence"/>
</dbReference>
<evidence type="ECO:0000256" key="6">
    <source>
        <dbReference type="ARBA" id="ARBA00023136"/>
    </source>
</evidence>
<dbReference type="InterPro" id="IPR050189">
    <property type="entry name" value="MFS_Efflux_Transporters"/>
</dbReference>
<sequence length="94" mass="10157">MKNNKFAIFALAMSAFAIGMTEFISVGLLPLIKDSFNTSISMAGLTVSLYAIGVTVGAPVLTPLTNKMKRKHLLLGIMLIFYCSQCFSCSICNI</sequence>
<dbReference type="PANTHER" id="PTHR43124">
    <property type="entry name" value="PURINE EFFLUX PUMP PBUE"/>
    <property type="match status" value="1"/>
</dbReference>
<dbReference type="Gene3D" id="1.20.1250.20">
    <property type="entry name" value="MFS general substrate transporter like domains"/>
    <property type="match status" value="1"/>
</dbReference>
<evidence type="ECO:0000256" key="5">
    <source>
        <dbReference type="ARBA" id="ARBA00022989"/>
    </source>
</evidence>
<comment type="subcellular location">
    <subcellularLocation>
        <location evidence="1">Cell membrane</location>
        <topology evidence="1">Multi-pass membrane protein</topology>
    </subcellularLocation>
</comment>
<accession>A0A380FCN1</accession>
<keyword evidence="2" id="KW-0813">Transport</keyword>
<evidence type="ECO:0000256" key="7">
    <source>
        <dbReference type="SAM" id="Phobius"/>
    </source>
</evidence>
<evidence type="ECO:0000259" key="8">
    <source>
        <dbReference type="PROSITE" id="PS50850"/>
    </source>
</evidence>
<keyword evidence="4 7" id="KW-0812">Transmembrane</keyword>
<dbReference type="PROSITE" id="PS50850">
    <property type="entry name" value="MFS"/>
    <property type="match status" value="1"/>
</dbReference>
<dbReference type="PANTHER" id="PTHR43124:SF8">
    <property type="entry name" value="INNER MEMBRANE TRANSPORT PROTEIN YDHP"/>
    <property type="match status" value="1"/>
</dbReference>
<name>A0A380FCN1_STAGA</name>
<dbReference type="SUPFAM" id="SSF103473">
    <property type="entry name" value="MFS general substrate transporter"/>
    <property type="match status" value="1"/>
</dbReference>
<evidence type="ECO:0000313" key="10">
    <source>
        <dbReference type="Proteomes" id="UP000255277"/>
    </source>
</evidence>
<gene>
    <name evidence="9" type="primary">ydhP_2</name>
    <name evidence="9" type="ORF">NCTC12195_00660</name>
</gene>
<evidence type="ECO:0000256" key="4">
    <source>
        <dbReference type="ARBA" id="ARBA00022692"/>
    </source>
</evidence>
<evidence type="ECO:0000313" key="9">
    <source>
        <dbReference type="EMBL" id="SUM31253.1"/>
    </source>
</evidence>
<evidence type="ECO:0000256" key="2">
    <source>
        <dbReference type="ARBA" id="ARBA00022448"/>
    </source>
</evidence>
<feature type="transmembrane region" description="Helical" evidence="7">
    <location>
        <begin position="43"/>
        <end position="61"/>
    </location>
</feature>
<dbReference type="AlphaFoldDB" id="A0A380FCN1"/>
<dbReference type="InterPro" id="IPR020846">
    <property type="entry name" value="MFS_dom"/>
</dbReference>
<dbReference type="GO" id="GO:0005886">
    <property type="term" value="C:plasma membrane"/>
    <property type="evidence" value="ECO:0007669"/>
    <property type="project" value="UniProtKB-SubCell"/>
</dbReference>
<dbReference type="InterPro" id="IPR011701">
    <property type="entry name" value="MFS"/>
</dbReference>
<keyword evidence="5 7" id="KW-1133">Transmembrane helix</keyword>
<dbReference type="Pfam" id="PF07690">
    <property type="entry name" value="MFS_1"/>
    <property type="match status" value="1"/>
</dbReference>
<dbReference type="EMBL" id="UHDK01000001">
    <property type="protein sequence ID" value="SUM31253.1"/>
    <property type="molecule type" value="Genomic_DNA"/>
</dbReference>
<organism evidence="9 10">
    <name type="scientific">Staphylococcus gallinarum</name>
    <dbReference type="NCBI Taxonomy" id="1293"/>
    <lineage>
        <taxon>Bacteria</taxon>
        <taxon>Bacillati</taxon>
        <taxon>Bacillota</taxon>
        <taxon>Bacilli</taxon>
        <taxon>Bacillales</taxon>
        <taxon>Staphylococcaceae</taxon>
        <taxon>Staphylococcus</taxon>
    </lineage>
</organism>